<organism evidence="1 2">
    <name type="scientific">Candidatus Edwardsbacteria bacterium GWF2_54_11</name>
    <dbReference type="NCBI Taxonomy" id="1817851"/>
    <lineage>
        <taxon>Bacteria</taxon>
        <taxon>Candidatus Edwardsiibacteriota</taxon>
    </lineage>
</organism>
<name>A0A1F5RFW9_9BACT</name>
<proteinExistence type="predicted"/>
<protein>
    <submittedName>
        <fullName evidence="1">Uncharacterized protein</fullName>
    </submittedName>
</protein>
<dbReference type="Proteomes" id="UP000177230">
    <property type="component" value="Unassembled WGS sequence"/>
</dbReference>
<dbReference type="AlphaFoldDB" id="A0A1F5RFW9"/>
<gene>
    <name evidence="1" type="ORF">A2024_05275</name>
</gene>
<reference evidence="1 2" key="1">
    <citation type="journal article" date="2016" name="Nat. Commun.">
        <title>Thousands of microbial genomes shed light on interconnected biogeochemical processes in an aquifer system.</title>
        <authorList>
            <person name="Anantharaman K."/>
            <person name="Brown C.T."/>
            <person name="Hug L.A."/>
            <person name="Sharon I."/>
            <person name="Castelle C.J."/>
            <person name="Probst A.J."/>
            <person name="Thomas B.C."/>
            <person name="Singh A."/>
            <person name="Wilkins M.J."/>
            <person name="Karaoz U."/>
            <person name="Brodie E.L."/>
            <person name="Williams K.H."/>
            <person name="Hubbard S.S."/>
            <person name="Banfield J.F."/>
        </authorList>
    </citation>
    <scope>NUCLEOTIDE SEQUENCE [LARGE SCALE GENOMIC DNA]</scope>
</reference>
<accession>A0A1F5RFW9</accession>
<sequence length="79" mass="9111">MQNINVTLPQQTDQLENYPYIVFGFFVKANNFSAPAGRFIGQWTERIKATYCYLVSQFFQATSQLYHLPFGPADLKVLN</sequence>
<evidence type="ECO:0000313" key="1">
    <source>
        <dbReference type="EMBL" id="OGF13397.1"/>
    </source>
</evidence>
<dbReference type="EMBL" id="MFFM01000019">
    <property type="protein sequence ID" value="OGF13397.1"/>
    <property type="molecule type" value="Genomic_DNA"/>
</dbReference>
<evidence type="ECO:0000313" key="2">
    <source>
        <dbReference type="Proteomes" id="UP000177230"/>
    </source>
</evidence>
<comment type="caution">
    <text evidence="1">The sequence shown here is derived from an EMBL/GenBank/DDBJ whole genome shotgun (WGS) entry which is preliminary data.</text>
</comment>